<evidence type="ECO:0000256" key="1">
    <source>
        <dbReference type="SAM" id="MobiDB-lite"/>
    </source>
</evidence>
<accession>A0A5M3VQE3</accession>
<evidence type="ECO:0000256" key="2">
    <source>
        <dbReference type="SAM" id="Phobius"/>
    </source>
</evidence>
<keyword evidence="2" id="KW-0472">Membrane</keyword>
<reference evidence="3 4" key="1">
    <citation type="submission" date="2019-10" db="EMBL/GenBank/DDBJ databases">
        <title>Whole genome shotgun sequence of Acrocarpospora corrugata NBRC 13972.</title>
        <authorList>
            <person name="Ichikawa N."/>
            <person name="Kimura A."/>
            <person name="Kitahashi Y."/>
            <person name="Komaki H."/>
            <person name="Oguchi A."/>
        </authorList>
    </citation>
    <scope>NUCLEOTIDE SEQUENCE [LARGE SCALE GENOMIC DNA]</scope>
    <source>
        <strain evidence="3 4">NBRC 13972</strain>
    </source>
</reference>
<dbReference type="EMBL" id="BLAD01000038">
    <property type="protein sequence ID" value="GER99006.1"/>
    <property type="molecule type" value="Genomic_DNA"/>
</dbReference>
<organism evidence="3 4">
    <name type="scientific">Acrocarpospora corrugata</name>
    <dbReference type="NCBI Taxonomy" id="35763"/>
    <lineage>
        <taxon>Bacteria</taxon>
        <taxon>Bacillati</taxon>
        <taxon>Actinomycetota</taxon>
        <taxon>Actinomycetes</taxon>
        <taxon>Streptosporangiales</taxon>
        <taxon>Streptosporangiaceae</taxon>
        <taxon>Acrocarpospora</taxon>
    </lineage>
</organism>
<feature type="compositionally biased region" description="Basic and acidic residues" evidence="1">
    <location>
        <begin position="97"/>
        <end position="106"/>
    </location>
</feature>
<keyword evidence="2" id="KW-0812">Transmembrane</keyword>
<comment type="caution">
    <text evidence="3">The sequence shown here is derived from an EMBL/GenBank/DDBJ whole genome shotgun (WGS) entry which is preliminary data.</text>
</comment>
<keyword evidence="4" id="KW-1185">Reference proteome</keyword>
<feature type="compositionally biased region" description="Low complexity" evidence="1">
    <location>
        <begin position="54"/>
        <end position="78"/>
    </location>
</feature>
<gene>
    <name evidence="3" type="ORF">Acor_10700</name>
</gene>
<feature type="region of interest" description="Disordered" evidence="1">
    <location>
        <begin position="208"/>
        <end position="262"/>
    </location>
</feature>
<name>A0A5M3VQE3_9ACTN</name>
<evidence type="ECO:0000313" key="4">
    <source>
        <dbReference type="Proteomes" id="UP000334990"/>
    </source>
</evidence>
<feature type="region of interest" description="Disordered" evidence="1">
    <location>
        <begin position="1"/>
        <end position="116"/>
    </location>
</feature>
<dbReference type="OrthoDB" id="3538514at2"/>
<feature type="compositionally biased region" description="Basic and acidic residues" evidence="1">
    <location>
        <begin position="1"/>
        <end position="11"/>
    </location>
</feature>
<feature type="compositionally biased region" description="Low complexity" evidence="1">
    <location>
        <begin position="27"/>
        <end position="44"/>
    </location>
</feature>
<feature type="compositionally biased region" description="Pro residues" evidence="1">
    <location>
        <begin position="79"/>
        <end position="96"/>
    </location>
</feature>
<evidence type="ECO:0008006" key="5">
    <source>
        <dbReference type="Google" id="ProtNLM"/>
    </source>
</evidence>
<feature type="compositionally biased region" description="Low complexity" evidence="1">
    <location>
        <begin position="232"/>
        <end position="262"/>
    </location>
</feature>
<dbReference type="AlphaFoldDB" id="A0A5M3VQE3"/>
<proteinExistence type="predicted"/>
<feature type="transmembrane region" description="Helical" evidence="2">
    <location>
        <begin position="138"/>
        <end position="160"/>
    </location>
</feature>
<evidence type="ECO:0000313" key="3">
    <source>
        <dbReference type="EMBL" id="GER99006.1"/>
    </source>
</evidence>
<dbReference type="Proteomes" id="UP000334990">
    <property type="component" value="Unassembled WGS sequence"/>
</dbReference>
<sequence length="262" mass="26968">MTTDQDKRRTSADITPRTRTRTSGRIAPAAAAAAKPSAVPATSAGAPAKSPLRAQPRQAPAQVPAQAPQKAPAQAPAKAPAPAPQKAPGHAPAPEPKPLRRPEPKQAPKALGGSVPKAVRKPVAALVPGGRRPPRAPFVLLVVGLLGGGLVSLLLLNTVLAQDSFKYNELRRITEQLHQQADEQKNDIREKLQPGNLAERADGFGLELDNSSPEFVGEGAHPASLGERLADPAAGPTAQPRAPRATGTPAPGVGTAGEGTVR</sequence>
<keyword evidence="2" id="KW-1133">Transmembrane helix</keyword>
<protein>
    <recommendedName>
        <fullName evidence="5">Cell division protein FtsL</fullName>
    </recommendedName>
</protein>
<dbReference type="RefSeq" id="WP_155335429.1">
    <property type="nucleotide sequence ID" value="NZ_BAAABN010000042.1"/>
</dbReference>